<keyword evidence="10" id="KW-0812">Transmembrane</keyword>
<name>A0ABY8VIV8_9CORY</name>
<evidence type="ECO:0000256" key="4">
    <source>
        <dbReference type="ARBA" id="ARBA00012568"/>
    </source>
</evidence>
<evidence type="ECO:0000256" key="9">
    <source>
        <dbReference type="ARBA" id="ARBA00029605"/>
    </source>
</evidence>
<evidence type="ECO:0000256" key="10">
    <source>
        <dbReference type="SAM" id="Phobius"/>
    </source>
</evidence>
<evidence type="ECO:0000256" key="2">
    <source>
        <dbReference type="ARBA" id="ARBA00004496"/>
    </source>
</evidence>
<keyword evidence="6" id="KW-0963">Cytoplasm</keyword>
<gene>
    <name evidence="12" type="ORF">QP027_04725</name>
</gene>
<dbReference type="EMBL" id="CP126969">
    <property type="protein sequence ID" value="WIM68695.1"/>
    <property type="molecule type" value="Genomic_DNA"/>
</dbReference>
<dbReference type="GO" id="GO:0016787">
    <property type="term" value="F:hydrolase activity"/>
    <property type="evidence" value="ECO:0007669"/>
    <property type="project" value="UniProtKB-KW"/>
</dbReference>
<comment type="subcellular location">
    <subcellularLocation>
        <location evidence="2">Cytoplasm</location>
    </subcellularLocation>
</comment>
<reference evidence="12 13" key="1">
    <citation type="submission" date="2023-05" db="EMBL/GenBank/DDBJ databases">
        <title>Corynebacterium suedekumii sp. nov. and Corynebacterium breve sp. nov. isolated from raw cow's milk.</title>
        <authorList>
            <person name="Baer M.K."/>
            <person name="Mehl L."/>
            <person name="Hellmuth R."/>
            <person name="Marke G."/>
            <person name="Lipski A."/>
        </authorList>
    </citation>
    <scope>NUCLEOTIDE SEQUENCE [LARGE SCALE GENOMIC DNA]</scope>
    <source>
        <strain evidence="12 13">R4</strain>
    </source>
</reference>
<dbReference type="PANTHER" id="PTHR43722:SF1">
    <property type="entry name" value="PROLINE IMINOPEPTIDASE"/>
    <property type="match status" value="1"/>
</dbReference>
<comment type="similarity">
    <text evidence="3">Belongs to the peptidase S33 family.</text>
</comment>
<evidence type="ECO:0000256" key="6">
    <source>
        <dbReference type="ARBA" id="ARBA00022490"/>
    </source>
</evidence>
<feature type="domain" description="AB hydrolase-1" evidence="11">
    <location>
        <begin position="80"/>
        <end position="346"/>
    </location>
</feature>
<keyword evidence="10" id="KW-0472">Membrane</keyword>
<sequence length="362" mass="40042">MTPQSKPLSPRRRLGAWKIIALIILFPVVVVVAFAGGKLAVINHSRNKVIQSHSISEIREYTLGGIPQKVMLDGADSSAPLVVYFHGGPGSPLPYNVGSRGMLPEVAEANILVTWDQYGSGVNDPGNLDDINLDTISQMAVDLIVELKKDFPENRLTVFGMSWGSVLAANVATEKPELIDEVVVYGQITHQLFINDETLRALDAAELSKKERMQLESVKAKETYTARDVEIISPMLMKRTEGFYAEGSRLTDFLDPILGSLISPDYSIGDFTALFKNSYTGKHEPLEELLRVDIRPQLKEVQVPYYIVQGDKDLVTSTAEVAKLIDDTSNSNLHFEIVDNSSHFPSPEATAYVLDFENFRAT</sequence>
<dbReference type="Gene3D" id="3.40.50.1820">
    <property type="entry name" value="alpha/beta hydrolase"/>
    <property type="match status" value="1"/>
</dbReference>
<dbReference type="PRINTS" id="PR00793">
    <property type="entry name" value="PROAMNOPTASE"/>
</dbReference>
<organism evidence="12 13">
    <name type="scientific">Corynebacterium breve</name>
    <dbReference type="NCBI Taxonomy" id="3049799"/>
    <lineage>
        <taxon>Bacteria</taxon>
        <taxon>Bacillati</taxon>
        <taxon>Actinomycetota</taxon>
        <taxon>Actinomycetes</taxon>
        <taxon>Mycobacteriales</taxon>
        <taxon>Corynebacteriaceae</taxon>
        <taxon>Corynebacterium</taxon>
    </lineage>
</organism>
<protein>
    <recommendedName>
        <fullName evidence="4">prolyl aminopeptidase</fullName>
        <ecNumber evidence="4">3.4.11.5</ecNumber>
    </recommendedName>
    <alternativeName>
        <fullName evidence="9">Prolyl aminopeptidase</fullName>
    </alternativeName>
</protein>
<keyword evidence="8 12" id="KW-0378">Hydrolase</keyword>
<dbReference type="Proteomes" id="UP001225598">
    <property type="component" value="Chromosome"/>
</dbReference>
<feature type="transmembrane region" description="Helical" evidence="10">
    <location>
        <begin position="20"/>
        <end position="41"/>
    </location>
</feature>
<keyword evidence="7" id="KW-0645">Protease</keyword>
<dbReference type="SUPFAM" id="SSF53474">
    <property type="entry name" value="alpha/beta-Hydrolases"/>
    <property type="match status" value="1"/>
</dbReference>
<dbReference type="InterPro" id="IPR029058">
    <property type="entry name" value="AB_hydrolase_fold"/>
</dbReference>
<evidence type="ECO:0000256" key="8">
    <source>
        <dbReference type="ARBA" id="ARBA00022801"/>
    </source>
</evidence>
<keyword evidence="5" id="KW-0031">Aminopeptidase</keyword>
<dbReference type="InterPro" id="IPR000073">
    <property type="entry name" value="AB_hydrolase_1"/>
</dbReference>
<evidence type="ECO:0000313" key="13">
    <source>
        <dbReference type="Proteomes" id="UP001225598"/>
    </source>
</evidence>
<evidence type="ECO:0000256" key="7">
    <source>
        <dbReference type="ARBA" id="ARBA00022670"/>
    </source>
</evidence>
<dbReference type="RefSeq" id="WP_284826407.1">
    <property type="nucleotide sequence ID" value="NZ_CP126969.1"/>
</dbReference>
<keyword evidence="13" id="KW-1185">Reference proteome</keyword>
<keyword evidence="10" id="KW-1133">Transmembrane helix</keyword>
<dbReference type="PANTHER" id="PTHR43722">
    <property type="entry name" value="PROLINE IMINOPEPTIDASE"/>
    <property type="match status" value="1"/>
</dbReference>
<evidence type="ECO:0000256" key="5">
    <source>
        <dbReference type="ARBA" id="ARBA00022438"/>
    </source>
</evidence>
<evidence type="ECO:0000256" key="3">
    <source>
        <dbReference type="ARBA" id="ARBA00010088"/>
    </source>
</evidence>
<dbReference type="Pfam" id="PF00561">
    <property type="entry name" value="Abhydrolase_1"/>
    <property type="match status" value="1"/>
</dbReference>
<evidence type="ECO:0000256" key="1">
    <source>
        <dbReference type="ARBA" id="ARBA00001585"/>
    </source>
</evidence>
<evidence type="ECO:0000259" key="11">
    <source>
        <dbReference type="Pfam" id="PF00561"/>
    </source>
</evidence>
<evidence type="ECO:0000313" key="12">
    <source>
        <dbReference type="EMBL" id="WIM68695.1"/>
    </source>
</evidence>
<proteinExistence type="inferred from homology"/>
<dbReference type="InterPro" id="IPR005944">
    <property type="entry name" value="Pro_iminopeptidase"/>
</dbReference>
<comment type="catalytic activity">
    <reaction evidence="1">
        <text>Release of N-terminal proline from a peptide.</text>
        <dbReference type="EC" id="3.4.11.5"/>
    </reaction>
</comment>
<dbReference type="EC" id="3.4.11.5" evidence="4"/>
<dbReference type="InterPro" id="IPR002410">
    <property type="entry name" value="Peptidase_S33"/>
</dbReference>
<accession>A0ABY8VIV8</accession>